<dbReference type="EMBL" id="CP140152">
    <property type="protein sequence ID" value="WQH07010.1"/>
    <property type="molecule type" value="Genomic_DNA"/>
</dbReference>
<evidence type="ECO:0000313" key="2">
    <source>
        <dbReference type="EMBL" id="WQH07010.1"/>
    </source>
</evidence>
<reference evidence="2 3" key="1">
    <citation type="submission" date="2023-11" db="EMBL/GenBank/DDBJ databases">
        <title>MicrobeMod: A computational toolkit for identifying prokaryotic methylation and restriction-modification with nanopore sequencing.</title>
        <authorList>
            <person name="Crits-Christoph A."/>
            <person name="Kang S.C."/>
            <person name="Lee H."/>
            <person name="Ostrov N."/>
        </authorList>
    </citation>
    <scope>NUCLEOTIDE SEQUENCE [LARGE SCALE GENOMIC DNA]</scope>
    <source>
        <strain evidence="2 3">ATCC 25935</strain>
    </source>
</reference>
<dbReference type="RefSeq" id="WP_157094826.1">
    <property type="nucleotide sequence ID" value="NZ_CP140152.1"/>
</dbReference>
<gene>
    <name evidence="2" type="ORF">SR858_11960</name>
</gene>
<dbReference type="GeneID" id="43166971"/>
<organism evidence="2 3">
    <name type="scientific">Duganella zoogloeoides</name>
    <dbReference type="NCBI Taxonomy" id="75659"/>
    <lineage>
        <taxon>Bacteria</taxon>
        <taxon>Pseudomonadati</taxon>
        <taxon>Pseudomonadota</taxon>
        <taxon>Betaproteobacteria</taxon>
        <taxon>Burkholderiales</taxon>
        <taxon>Oxalobacteraceae</taxon>
        <taxon>Telluria group</taxon>
        <taxon>Duganella</taxon>
    </lineage>
</organism>
<evidence type="ECO:0000313" key="3">
    <source>
        <dbReference type="Proteomes" id="UP001326110"/>
    </source>
</evidence>
<sequence>MHRLKKLLRGRSSANTAVLSAFFLCGLYFASWCLINQWSSMPGTMIFYR</sequence>
<evidence type="ECO:0000256" key="1">
    <source>
        <dbReference type="SAM" id="Phobius"/>
    </source>
</evidence>
<proteinExistence type="predicted"/>
<protein>
    <submittedName>
        <fullName evidence="2">Uncharacterized protein</fullName>
    </submittedName>
</protein>
<feature type="transmembrane region" description="Helical" evidence="1">
    <location>
        <begin position="12"/>
        <end position="35"/>
    </location>
</feature>
<accession>A0ABZ0Y6S0</accession>
<keyword evidence="1" id="KW-0472">Membrane</keyword>
<dbReference type="Proteomes" id="UP001326110">
    <property type="component" value="Chromosome"/>
</dbReference>
<keyword evidence="1" id="KW-1133">Transmembrane helix</keyword>
<keyword evidence="3" id="KW-1185">Reference proteome</keyword>
<name>A0ABZ0Y6S0_9BURK</name>
<keyword evidence="1" id="KW-0812">Transmembrane</keyword>